<protein>
    <submittedName>
        <fullName evidence="1">Uncharacterized protein</fullName>
    </submittedName>
</protein>
<accession>A0A4R1BD85</accession>
<dbReference type="EMBL" id="SJZB01000031">
    <property type="protein sequence ID" value="TCJ15031.1"/>
    <property type="molecule type" value="Genomic_DNA"/>
</dbReference>
<proteinExistence type="predicted"/>
<dbReference type="AlphaFoldDB" id="A0A4R1BD85"/>
<keyword evidence="2" id="KW-1185">Reference proteome</keyword>
<dbReference type="OrthoDB" id="8775830at2"/>
<name>A0A4R1BD85_9PROT</name>
<dbReference type="RefSeq" id="WP_131446472.1">
    <property type="nucleotide sequence ID" value="NZ_SJZB01000031.1"/>
</dbReference>
<dbReference type="Proteomes" id="UP000295443">
    <property type="component" value="Unassembled WGS sequence"/>
</dbReference>
<organism evidence="1 2">
    <name type="scientific">Parasulfuritortus cantonensis</name>
    <dbReference type="NCBI Taxonomy" id="2528202"/>
    <lineage>
        <taxon>Bacteria</taxon>
        <taxon>Pseudomonadati</taxon>
        <taxon>Pseudomonadota</taxon>
        <taxon>Betaproteobacteria</taxon>
        <taxon>Nitrosomonadales</taxon>
        <taxon>Thiobacillaceae</taxon>
        <taxon>Parasulfuritortus</taxon>
    </lineage>
</organism>
<reference evidence="1 2" key="1">
    <citation type="submission" date="2019-03" db="EMBL/GenBank/DDBJ databases">
        <title>Genome sequence of Thiobacillaceae bacterium LSR1, a sulfur-oxidizing bacterium isolated from freshwater sediment.</title>
        <authorList>
            <person name="Li S."/>
        </authorList>
    </citation>
    <scope>NUCLEOTIDE SEQUENCE [LARGE SCALE GENOMIC DNA]</scope>
    <source>
        <strain evidence="1 2">LSR1</strain>
    </source>
</reference>
<gene>
    <name evidence="1" type="ORF">EZJ19_08180</name>
</gene>
<evidence type="ECO:0000313" key="1">
    <source>
        <dbReference type="EMBL" id="TCJ15031.1"/>
    </source>
</evidence>
<evidence type="ECO:0000313" key="2">
    <source>
        <dbReference type="Proteomes" id="UP000295443"/>
    </source>
</evidence>
<comment type="caution">
    <text evidence="1">The sequence shown here is derived from an EMBL/GenBank/DDBJ whole genome shotgun (WGS) entry which is preliminary data.</text>
</comment>
<sequence>MGTVTEEARLLVAVAYGEGSAKDVFEEMAAIASVMVRQAKARGYTLLQFLQSKEAQEFSFVLVDGNARFDRLMNATEEAIGKDSGMKTAVKAARHAIGGLTDYSNGAWFWDGADLKSNYARHQKVNRGIRFSSDNHNIYSVKEKSIPEVVKYWEVKDKNGVKRNASERGRYTCTYESTTALGGTVFWRYTREYLQATGGKEHR</sequence>